<keyword evidence="7" id="KW-0915">Sodium</keyword>
<dbReference type="OrthoDB" id="6420380at2759"/>
<sequence length="233" mass="26924">MYLQYPSMVELDVTQPHEVDFPAFTICNLNEIRTSPFCAKYPEKCVTIESHPEICDNYPEYCRLIRNTTKLLPLNRVSQYNLSREEMRSFGHQLNDFLVYCKIEIEGNEEDCKGEPIQISVLSHSNRMPFNCYVFYSLYERPNETPATVPLSTVIRMTLNVEVGEYHPEHLSRGAQIAIHSPYDVPSPMSDGQLLNLGAIYRFYVRLVSELISFVFLSFPASQLSQSEQHFGF</sequence>
<keyword evidence="9" id="KW-0472">Membrane</keyword>
<evidence type="ECO:0000313" key="14">
    <source>
        <dbReference type="Proteomes" id="UP000499080"/>
    </source>
</evidence>
<evidence type="ECO:0000256" key="11">
    <source>
        <dbReference type="ARBA" id="ARBA00023303"/>
    </source>
</evidence>
<dbReference type="Pfam" id="PF00858">
    <property type="entry name" value="ASC"/>
    <property type="match status" value="1"/>
</dbReference>
<evidence type="ECO:0000256" key="4">
    <source>
        <dbReference type="ARBA" id="ARBA00022461"/>
    </source>
</evidence>
<dbReference type="GO" id="GO:0005886">
    <property type="term" value="C:plasma membrane"/>
    <property type="evidence" value="ECO:0007669"/>
    <property type="project" value="TreeGrafter"/>
</dbReference>
<organism evidence="13 14">
    <name type="scientific">Araneus ventricosus</name>
    <name type="common">Orbweaver spider</name>
    <name type="synonym">Epeira ventricosa</name>
    <dbReference type="NCBI Taxonomy" id="182803"/>
    <lineage>
        <taxon>Eukaryota</taxon>
        <taxon>Metazoa</taxon>
        <taxon>Ecdysozoa</taxon>
        <taxon>Arthropoda</taxon>
        <taxon>Chelicerata</taxon>
        <taxon>Arachnida</taxon>
        <taxon>Araneae</taxon>
        <taxon>Araneomorphae</taxon>
        <taxon>Entelegynae</taxon>
        <taxon>Araneoidea</taxon>
        <taxon>Araneidae</taxon>
        <taxon>Araneus</taxon>
    </lineage>
</organism>
<keyword evidence="11 12" id="KW-0407">Ion channel</keyword>
<dbReference type="InterPro" id="IPR001873">
    <property type="entry name" value="ENaC"/>
</dbReference>
<evidence type="ECO:0000256" key="9">
    <source>
        <dbReference type="ARBA" id="ARBA00023136"/>
    </source>
</evidence>
<comment type="caution">
    <text evidence="13">The sequence shown here is derived from an EMBL/GenBank/DDBJ whole genome shotgun (WGS) entry which is preliminary data.</text>
</comment>
<evidence type="ECO:0000256" key="1">
    <source>
        <dbReference type="ARBA" id="ARBA00004141"/>
    </source>
</evidence>
<dbReference type="PANTHER" id="PTHR11690">
    <property type="entry name" value="AMILORIDE-SENSITIVE SODIUM CHANNEL-RELATED"/>
    <property type="match status" value="1"/>
</dbReference>
<keyword evidence="10 12" id="KW-0739">Sodium transport</keyword>
<evidence type="ECO:0000256" key="8">
    <source>
        <dbReference type="ARBA" id="ARBA00023065"/>
    </source>
</evidence>
<comment type="similarity">
    <text evidence="2 12">Belongs to the amiloride-sensitive sodium channel (TC 1.A.6) family.</text>
</comment>
<evidence type="ECO:0000256" key="5">
    <source>
        <dbReference type="ARBA" id="ARBA00022692"/>
    </source>
</evidence>
<evidence type="ECO:0000256" key="7">
    <source>
        <dbReference type="ARBA" id="ARBA00023053"/>
    </source>
</evidence>
<comment type="subcellular location">
    <subcellularLocation>
        <location evidence="1">Membrane</location>
        <topology evidence="1">Multi-pass membrane protein</topology>
    </subcellularLocation>
</comment>
<keyword evidence="14" id="KW-1185">Reference proteome</keyword>
<evidence type="ECO:0000256" key="2">
    <source>
        <dbReference type="ARBA" id="ARBA00007193"/>
    </source>
</evidence>
<dbReference type="AlphaFoldDB" id="A0A4Y2N3J6"/>
<keyword evidence="6" id="KW-1133">Transmembrane helix</keyword>
<dbReference type="PRINTS" id="PR01078">
    <property type="entry name" value="AMINACHANNEL"/>
</dbReference>
<reference evidence="13 14" key="1">
    <citation type="journal article" date="2019" name="Sci. Rep.">
        <title>Orb-weaving spider Araneus ventricosus genome elucidates the spidroin gene catalogue.</title>
        <authorList>
            <person name="Kono N."/>
            <person name="Nakamura H."/>
            <person name="Ohtoshi R."/>
            <person name="Moran D.A.P."/>
            <person name="Shinohara A."/>
            <person name="Yoshida Y."/>
            <person name="Fujiwara M."/>
            <person name="Mori M."/>
            <person name="Tomita M."/>
            <person name="Arakawa K."/>
        </authorList>
    </citation>
    <scope>NUCLEOTIDE SEQUENCE [LARGE SCALE GENOMIC DNA]</scope>
</reference>
<evidence type="ECO:0000256" key="12">
    <source>
        <dbReference type="RuleBase" id="RU000679"/>
    </source>
</evidence>
<keyword evidence="3 12" id="KW-0813">Transport</keyword>
<proteinExistence type="inferred from homology"/>
<dbReference type="Proteomes" id="UP000499080">
    <property type="component" value="Unassembled WGS sequence"/>
</dbReference>
<keyword evidence="4 12" id="KW-0894">Sodium channel</keyword>
<keyword evidence="8 12" id="KW-0406">Ion transport</keyword>
<evidence type="ECO:0000256" key="6">
    <source>
        <dbReference type="ARBA" id="ARBA00022989"/>
    </source>
</evidence>
<gene>
    <name evidence="13" type="ORF">AVEN_240732_1</name>
</gene>
<keyword evidence="5 12" id="KW-0812">Transmembrane</keyword>
<dbReference type="EMBL" id="BGPR01008383">
    <property type="protein sequence ID" value="GBN33452.1"/>
    <property type="molecule type" value="Genomic_DNA"/>
</dbReference>
<protein>
    <submittedName>
        <fullName evidence="13">Uncharacterized protein</fullName>
    </submittedName>
</protein>
<dbReference type="PANTHER" id="PTHR11690:SF248">
    <property type="entry name" value="PICKPOCKET 17, ISOFORM A"/>
    <property type="match status" value="1"/>
</dbReference>
<evidence type="ECO:0000256" key="3">
    <source>
        <dbReference type="ARBA" id="ARBA00022448"/>
    </source>
</evidence>
<dbReference type="Gene3D" id="2.60.470.10">
    <property type="entry name" value="Acid-sensing ion channels like domains"/>
    <property type="match status" value="1"/>
</dbReference>
<dbReference type="GO" id="GO:0015280">
    <property type="term" value="F:ligand-gated sodium channel activity"/>
    <property type="evidence" value="ECO:0007669"/>
    <property type="project" value="TreeGrafter"/>
</dbReference>
<evidence type="ECO:0000313" key="13">
    <source>
        <dbReference type="EMBL" id="GBN33452.1"/>
    </source>
</evidence>
<evidence type="ECO:0000256" key="10">
    <source>
        <dbReference type="ARBA" id="ARBA00023201"/>
    </source>
</evidence>
<accession>A0A4Y2N3J6</accession>
<name>A0A4Y2N3J6_ARAVE</name>